<evidence type="ECO:0000313" key="12">
    <source>
        <dbReference type="Proteomes" id="UP000294855"/>
    </source>
</evidence>
<keyword evidence="9" id="KW-0046">Antibiotic resistance</keyword>
<dbReference type="GO" id="GO:0042910">
    <property type="term" value="F:xenobiotic transmembrane transporter activity"/>
    <property type="evidence" value="ECO:0007669"/>
    <property type="project" value="InterPro"/>
</dbReference>
<dbReference type="InterPro" id="IPR045070">
    <property type="entry name" value="MATE_MepA-like"/>
</dbReference>
<feature type="transmembrane region" description="Helical" evidence="10">
    <location>
        <begin position="390"/>
        <end position="409"/>
    </location>
</feature>
<proteinExistence type="inferred from homology"/>
<dbReference type="InterPro" id="IPR002528">
    <property type="entry name" value="MATE_fam"/>
</dbReference>
<feature type="transmembrane region" description="Helical" evidence="10">
    <location>
        <begin position="96"/>
        <end position="119"/>
    </location>
</feature>
<keyword evidence="8 10" id="KW-0472">Membrane</keyword>
<feature type="transmembrane region" description="Helical" evidence="10">
    <location>
        <begin position="279"/>
        <end position="301"/>
    </location>
</feature>
<dbReference type="EMBL" id="SNYS01000009">
    <property type="protein sequence ID" value="TDQ68347.1"/>
    <property type="molecule type" value="Genomic_DNA"/>
</dbReference>
<evidence type="ECO:0000256" key="6">
    <source>
        <dbReference type="ARBA" id="ARBA00022692"/>
    </source>
</evidence>
<protein>
    <recommendedName>
        <fullName evidence="3">Multidrug export protein MepA</fullName>
    </recommendedName>
</protein>
<gene>
    <name evidence="11" type="ORF">C7391_1291</name>
</gene>
<keyword evidence="5" id="KW-1003">Cell membrane</keyword>
<evidence type="ECO:0000256" key="4">
    <source>
        <dbReference type="ARBA" id="ARBA00022448"/>
    </source>
</evidence>
<dbReference type="PIRSF" id="PIRSF006603">
    <property type="entry name" value="DinF"/>
    <property type="match status" value="1"/>
</dbReference>
<dbReference type="Pfam" id="PF01554">
    <property type="entry name" value="MatE"/>
    <property type="match status" value="2"/>
</dbReference>
<feature type="transmembrane region" description="Helical" evidence="10">
    <location>
        <begin position="139"/>
        <end position="161"/>
    </location>
</feature>
<keyword evidence="12" id="KW-1185">Reference proteome</keyword>
<evidence type="ECO:0000256" key="5">
    <source>
        <dbReference type="ARBA" id="ARBA00022475"/>
    </source>
</evidence>
<sequence>MSSAIYAQNQKQKSIQKEFLLYVIPSVISMVVSSLYVIVDGVFVGRGVGESALAAVNIIYPFNMLQIAMTMLIAIGGANYFSRYIGERKHKEANNFFLQSIIGLILISILINVFVLIFPEQVASLLGADETLMPLVLPYLKWIALFGIIYMPGLGLSIFVRNDGAPKLAMIGTLAGAILNIILDYVFIMEFGWGISGAAIATGIGETIAGFIFLIHFLKKDRMLRIRKPVFKIGNLKKITLSGIPSFLMEFSQSAVAFSFNWAILLFVGTIGISAYSVVMYVCSIFNMFLIGIIQGAQPLLSFNYGSRNKENVQKIYKLGLGSNLISTSLFYFFVFFFGSQLAGIFLPGNTELIQMSSEMMKIYMLGFFPIGISLMNILYFQVTEKEGRSILISALRCVGFVQLFLLILPQIFGIYGLYAAFFCGEMCNCLLSVVLYKRSRRKERRQTESLKNVSVA</sequence>
<dbReference type="RefSeq" id="WP_133517727.1">
    <property type="nucleotide sequence ID" value="NZ_JAHDUW010000004.1"/>
</dbReference>
<dbReference type="PANTHER" id="PTHR43823">
    <property type="entry name" value="SPORULATION PROTEIN YKVU"/>
    <property type="match status" value="1"/>
</dbReference>
<dbReference type="OrthoDB" id="214119at2157"/>
<dbReference type="AlphaFoldDB" id="A0A484F6D4"/>
<feature type="transmembrane region" description="Helical" evidence="10">
    <location>
        <begin position="255"/>
        <end position="273"/>
    </location>
</feature>
<dbReference type="GO" id="GO:0046677">
    <property type="term" value="P:response to antibiotic"/>
    <property type="evidence" value="ECO:0007669"/>
    <property type="project" value="UniProtKB-KW"/>
</dbReference>
<evidence type="ECO:0000313" key="11">
    <source>
        <dbReference type="EMBL" id="TDQ68347.1"/>
    </source>
</evidence>
<evidence type="ECO:0000256" key="8">
    <source>
        <dbReference type="ARBA" id="ARBA00023136"/>
    </source>
</evidence>
<comment type="similarity">
    <text evidence="2">Belongs to the multi antimicrobial extrusion (MATE) (TC 2.A.66.1) family. MepA subfamily.</text>
</comment>
<evidence type="ECO:0000256" key="10">
    <source>
        <dbReference type="SAM" id="Phobius"/>
    </source>
</evidence>
<feature type="transmembrane region" description="Helical" evidence="10">
    <location>
        <begin position="194"/>
        <end position="218"/>
    </location>
</feature>
<feature type="transmembrane region" description="Helical" evidence="10">
    <location>
        <begin position="51"/>
        <end position="75"/>
    </location>
</feature>
<dbReference type="GO" id="GO:0005886">
    <property type="term" value="C:plasma membrane"/>
    <property type="evidence" value="ECO:0007669"/>
    <property type="project" value="UniProtKB-SubCell"/>
</dbReference>
<comment type="subcellular location">
    <subcellularLocation>
        <location evidence="1">Cell membrane</location>
        <topology evidence="1">Multi-pass membrane protein</topology>
    </subcellularLocation>
</comment>
<reference evidence="11 12" key="1">
    <citation type="submission" date="2019-03" db="EMBL/GenBank/DDBJ databases">
        <title>Genomic Encyclopedia of Type Strains, Phase IV (KMG-IV): sequencing the most valuable type-strain genomes for metagenomic binning, comparative biology and taxonomic classification.</title>
        <authorList>
            <person name="Goeker M."/>
        </authorList>
    </citation>
    <scope>NUCLEOTIDE SEQUENCE [LARGE SCALE GENOMIC DNA]</scope>
    <source>
        <strain evidence="11 12">DSM 13328</strain>
    </source>
</reference>
<feature type="transmembrane region" description="Helical" evidence="10">
    <location>
        <begin position="363"/>
        <end position="383"/>
    </location>
</feature>
<evidence type="ECO:0000256" key="3">
    <source>
        <dbReference type="ARBA" id="ARBA00022106"/>
    </source>
</evidence>
<accession>A0A484F6D4</accession>
<dbReference type="InterPro" id="IPR051327">
    <property type="entry name" value="MATE_MepA_subfamily"/>
</dbReference>
<dbReference type="GO" id="GO:0015297">
    <property type="term" value="F:antiporter activity"/>
    <property type="evidence" value="ECO:0007669"/>
    <property type="project" value="InterPro"/>
</dbReference>
<name>A0A484F6D4_9EURY</name>
<comment type="caution">
    <text evidence="11">The sequence shown here is derived from an EMBL/GenBank/DDBJ whole genome shotgun (WGS) entry which is preliminary data.</text>
</comment>
<keyword evidence="6 10" id="KW-0812">Transmembrane</keyword>
<keyword evidence="7 10" id="KW-1133">Transmembrane helix</keyword>
<feature type="transmembrane region" description="Helical" evidence="10">
    <location>
        <begin position="20"/>
        <end position="39"/>
    </location>
</feature>
<feature type="transmembrane region" description="Helical" evidence="10">
    <location>
        <begin position="168"/>
        <end position="188"/>
    </location>
</feature>
<feature type="transmembrane region" description="Helical" evidence="10">
    <location>
        <begin position="321"/>
        <end position="343"/>
    </location>
</feature>
<evidence type="ECO:0000256" key="2">
    <source>
        <dbReference type="ARBA" id="ARBA00008417"/>
    </source>
</evidence>
<dbReference type="CDD" id="cd13143">
    <property type="entry name" value="MATE_MepA_like"/>
    <property type="match status" value="1"/>
</dbReference>
<dbReference type="InterPro" id="IPR048279">
    <property type="entry name" value="MdtK-like"/>
</dbReference>
<dbReference type="Proteomes" id="UP000294855">
    <property type="component" value="Unassembled WGS sequence"/>
</dbReference>
<evidence type="ECO:0000256" key="1">
    <source>
        <dbReference type="ARBA" id="ARBA00004651"/>
    </source>
</evidence>
<dbReference type="PANTHER" id="PTHR43823:SF3">
    <property type="entry name" value="MULTIDRUG EXPORT PROTEIN MEPA"/>
    <property type="match status" value="1"/>
</dbReference>
<evidence type="ECO:0000256" key="7">
    <source>
        <dbReference type="ARBA" id="ARBA00022989"/>
    </source>
</evidence>
<evidence type="ECO:0000256" key="9">
    <source>
        <dbReference type="ARBA" id="ARBA00023251"/>
    </source>
</evidence>
<keyword evidence="4" id="KW-0813">Transport</keyword>
<feature type="transmembrane region" description="Helical" evidence="10">
    <location>
        <begin position="415"/>
        <end position="437"/>
    </location>
</feature>
<dbReference type="NCBIfam" id="TIGR00797">
    <property type="entry name" value="matE"/>
    <property type="match status" value="1"/>
</dbReference>
<organism evidence="11 12">
    <name type="scientific">Methanimicrococcus blatticola</name>
    <dbReference type="NCBI Taxonomy" id="91560"/>
    <lineage>
        <taxon>Archaea</taxon>
        <taxon>Methanobacteriati</taxon>
        <taxon>Methanobacteriota</taxon>
        <taxon>Stenosarchaea group</taxon>
        <taxon>Methanomicrobia</taxon>
        <taxon>Methanosarcinales</taxon>
        <taxon>Methanosarcinaceae</taxon>
        <taxon>Methanimicrococcus</taxon>
    </lineage>
</organism>